<dbReference type="Proteomes" id="UP000015105">
    <property type="component" value="Chromosome 1D"/>
</dbReference>
<evidence type="ECO:0000313" key="2">
    <source>
        <dbReference type="Proteomes" id="UP000015105"/>
    </source>
</evidence>
<dbReference type="Gramene" id="AET1Gv20527700.15">
    <property type="protein sequence ID" value="AET1Gv20527700.15"/>
    <property type="gene ID" value="AET1Gv20527700"/>
</dbReference>
<reference evidence="2" key="2">
    <citation type="journal article" date="2017" name="Nat. Plants">
        <title>The Aegilops tauschii genome reveals multiple impacts of transposons.</title>
        <authorList>
            <person name="Zhao G."/>
            <person name="Zou C."/>
            <person name="Li K."/>
            <person name="Wang K."/>
            <person name="Li T."/>
            <person name="Gao L."/>
            <person name="Zhang X."/>
            <person name="Wang H."/>
            <person name="Yang Z."/>
            <person name="Liu X."/>
            <person name="Jiang W."/>
            <person name="Mao L."/>
            <person name="Kong X."/>
            <person name="Jiao Y."/>
            <person name="Jia J."/>
        </authorList>
    </citation>
    <scope>NUCLEOTIDE SEQUENCE [LARGE SCALE GENOMIC DNA]</scope>
    <source>
        <strain evidence="2">cv. AL8/78</strain>
    </source>
</reference>
<dbReference type="AlphaFoldDB" id="A0A452YTF0"/>
<reference evidence="1" key="4">
    <citation type="submission" date="2019-03" db="UniProtKB">
        <authorList>
            <consortium name="EnsemblPlants"/>
        </authorList>
    </citation>
    <scope>IDENTIFICATION</scope>
</reference>
<organism evidence="1 2">
    <name type="scientific">Aegilops tauschii subsp. strangulata</name>
    <name type="common">Goatgrass</name>
    <dbReference type="NCBI Taxonomy" id="200361"/>
    <lineage>
        <taxon>Eukaryota</taxon>
        <taxon>Viridiplantae</taxon>
        <taxon>Streptophyta</taxon>
        <taxon>Embryophyta</taxon>
        <taxon>Tracheophyta</taxon>
        <taxon>Spermatophyta</taxon>
        <taxon>Magnoliopsida</taxon>
        <taxon>Liliopsida</taxon>
        <taxon>Poales</taxon>
        <taxon>Poaceae</taxon>
        <taxon>BOP clade</taxon>
        <taxon>Pooideae</taxon>
        <taxon>Triticodae</taxon>
        <taxon>Triticeae</taxon>
        <taxon>Triticinae</taxon>
        <taxon>Aegilops</taxon>
    </lineage>
</organism>
<name>A0A452YTF0_AEGTS</name>
<accession>A0A452YTF0</accession>
<proteinExistence type="predicted"/>
<dbReference type="EnsemblPlants" id="AET1Gv20527700.15">
    <property type="protein sequence ID" value="AET1Gv20527700.15"/>
    <property type="gene ID" value="AET1Gv20527700"/>
</dbReference>
<reference evidence="1" key="3">
    <citation type="journal article" date="2017" name="Nature">
        <title>Genome sequence of the progenitor of the wheat D genome Aegilops tauschii.</title>
        <authorList>
            <person name="Luo M.C."/>
            <person name="Gu Y.Q."/>
            <person name="Puiu D."/>
            <person name="Wang H."/>
            <person name="Twardziok S.O."/>
            <person name="Deal K.R."/>
            <person name="Huo N."/>
            <person name="Zhu T."/>
            <person name="Wang L."/>
            <person name="Wang Y."/>
            <person name="McGuire P.E."/>
            <person name="Liu S."/>
            <person name="Long H."/>
            <person name="Ramasamy R.K."/>
            <person name="Rodriguez J.C."/>
            <person name="Van S.L."/>
            <person name="Yuan L."/>
            <person name="Wang Z."/>
            <person name="Xia Z."/>
            <person name="Xiao L."/>
            <person name="Anderson O.D."/>
            <person name="Ouyang S."/>
            <person name="Liang Y."/>
            <person name="Zimin A.V."/>
            <person name="Pertea G."/>
            <person name="Qi P."/>
            <person name="Bennetzen J.L."/>
            <person name="Dai X."/>
            <person name="Dawson M.W."/>
            <person name="Muller H.G."/>
            <person name="Kugler K."/>
            <person name="Rivarola-Duarte L."/>
            <person name="Spannagl M."/>
            <person name="Mayer K.F.X."/>
            <person name="Lu F.H."/>
            <person name="Bevan M.W."/>
            <person name="Leroy P."/>
            <person name="Li P."/>
            <person name="You F.M."/>
            <person name="Sun Q."/>
            <person name="Liu Z."/>
            <person name="Lyons E."/>
            <person name="Wicker T."/>
            <person name="Salzberg S.L."/>
            <person name="Devos K.M."/>
            <person name="Dvorak J."/>
        </authorList>
    </citation>
    <scope>NUCLEOTIDE SEQUENCE [LARGE SCALE GENOMIC DNA]</scope>
    <source>
        <strain evidence="1">cv. AL8/78</strain>
    </source>
</reference>
<evidence type="ECO:0000313" key="1">
    <source>
        <dbReference type="EnsemblPlants" id="AET1Gv20527700.15"/>
    </source>
</evidence>
<protein>
    <submittedName>
        <fullName evidence="1">Uncharacterized protein</fullName>
    </submittedName>
</protein>
<keyword evidence="2" id="KW-1185">Reference proteome</keyword>
<reference evidence="2" key="1">
    <citation type="journal article" date="2014" name="Science">
        <title>Ancient hybridizations among the ancestral genomes of bread wheat.</title>
        <authorList>
            <consortium name="International Wheat Genome Sequencing Consortium,"/>
            <person name="Marcussen T."/>
            <person name="Sandve S.R."/>
            <person name="Heier L."/>
            <person name="Spannagl M."/>
            <person name="Pfeifer M."/>
            <person name="Jakobsen K.S."/>
            <person name="Wulff B.B."/>
            <person name="Steuernagel B."/>
            <person name="Mayer K.F."/>
            <person name="Olsen O.A."/>
        </authorList>
    </citation>
    <scope>NUCLEOTIDE SEQUENCE [LARGE SCALE GENOMIC DNA]</scope>
    <source>
        <strain evidence="2">cv. AL8/78</strain>
    </source>
</reference>
<reference evidence="1" key="5">
    <citation type="journal article" date="2021" name="G3 (Bethesda)">
        <title>Aegilops tauschii genome assembly Aet v5.0 features greater sequence contiguity and improved annotation.</title>
        <authorList>
            <person name="Wang L."/>
            <person name="Zhu T."/>
            <person name="Rodriguez J.C."/>
            <person name="Deal K.R."/>
            <person name="Dubcovsky J."/>
            <person name="McGuire P.E."/>
            <person name="Lux T."/>
            <person name="Spannagl M."/>
            <person name="Mayer K.F.X."/>
            <person name="Baldrich P."/>
            <person name="Meyers B.C."/>
            <person name="Huo N."/>
            <person name="Gu Y.Q."/>
            <person name="Zhou H."/>
            <person name="Devos K.M."/>
            <person name="Bennetzen J.L."/>
            <person name="Unver T."/>
            <person name="Budak H."/>
            <person name="Gulick P.J."/>
            <person name="Galiba G."/>
            <person name="Kalapos B."/>
            <person name="Nelson D.R."/>
            <person name="Li P."/>
            <person name="You F.M."/>
            <person name="Luo M.C."/>
            <person name="Dvorak J."/>
        </authorList>
    </citation>
    <scope>NUCLEOTIDE SEQUENCE [LARGE SCALE GENOMIC DNA]</scope>
    <source>
        <strain evidence="1">cv. AL8/78</strain>
    </source>
</reference>
<sequence>LSSANLRRAAVPTSSTSLPAVVRDLAMSTNKGGGGGKKEVKKETKLGMAYKKDDNFGEWYSEVRLLAYHWLGEVYLQVDLGAWWIGGCNVMMAV</sequence>